<gene>
    <name evidence="1" type="ORF">SS50377_17191</name>
</gene>
<proteinExistence type="predicted"/>
<organism evidence="1">
    <name type="scientific">Spironucleus salmonicida</name>
    <dbReference type="NCBI Taxonomy" id="348837"/>
    <lineage>
        <taxon>Eukaryota</taxon>
        <taxon>Metamonada</taxon>
        <taxon>Diplomonadida</taxon>
        <taxon>Hexamitidae</taxon>
        <taxon>Hexamitinae</taxon>
        <taxon>Spironucleus</taxon>
    </lineage>
</organism>
<reference evidence="1" key="1">
    <citation type="journal article" date="2014" name="PLoS Genet.">
        <title>The Genome of Spironucleus salmonicida Highlights a Fish Pathogen Adapted to Fluctuating Environments.</title>
        <authorList>
            <person name="Xu F."/>
            <person name="Jerlstrom-Hultqvist J."/>
            <person name="Einarsson E."/>
            <person name="Astvaldsson A."/>
            <person name="Svard S.G."/>
            <person name="Andersson J.O."/>
        </authorList>
    </citation>
    <scope>NUCLEOTIDE SEQUENCE</scope>
</reference>
<protein>
    <submittedName>
        <fullName evidence="1">Uncharacterized protein</fullName>
    </submittedName>
</protein>
<sequence length="198" mass="23409">MGSIDIKLAYRANRSISLQHYWEVLGIKTIANSYFIKYKTMPRLPISFDIGSYILGHGGTILDLVYSAIKQYFQYNIGTKLLQYQYQQQFYITFHISISHMFNIWFELSEADMLDGEYGSASRHLERLQEQISWEVWRYRYQLAFQCLLQPVTRIALAGGQDPARQQYRNLLRTGLTLCQLRPSTFWCYEPELRLLAY</sequence>
<name>V6LQY6_9EUKA</name>
<accession>V6LQY6</accession>
<dbReference type="AlphaFoldDB" id="V6LQY6"/>
<dbReference type="EMBL" id="KI546143">
    <property type="protein sequence ID" value="EST43159.1"/>
    <property type="molecule type" value="Genomic_DNA"/>
</dbReference>
<evidence type="ECO:0000313" key="1">
    <source>
        <dbReference type="EMBL" id="EST43159.1"/>
    </source>
</evidence>